<name>A0ABV8MRR7_9NEIS</name>
<evidence type="ECO:0000256" key="9">
    <source>
        <dbReference type="ARBA" id="ARBA00023136"/>
    </source>
</evidence>
<keyword evidence="4" id="KW-0813">Transport</keyword>
<proteinExistence type="inferred from homology"/>
<evidence type="ECO:0000256" key="10">
    <source>
        <dbReference type="ARBA" id="ARBA00030772"/>
    </source>
</evidence>
<dbReference type="RefSeq" id="WP_378163532.1">
    <property type="nucleotide sequence ID" value="NZ_JBHSBU010000001.1"/>
</dbReference>
<sequence>MKRLGWGWWLLLALLLPLCAVAQLPSTLLGWMLENRSQGLVKLAAADGTLWHGSGQLAIGDQALLERLRWQWQPRELLQGRFTYRLEADQGGAMLRLGWKRLELQQLELGFAAAPLVGLDRRLQPFQLGGRIRLASPGLTVSPSQIDGGLTVDWQQASSPLVPTLPQLGDYRAVLSPQGDSWQFQVQTLNGQLQLDGGGNWSPKTGLHGEIGVRAAPGAENLVGPLLAQIGPGAPTERRRLKLNVR</sequence>
<keyword evidence="9" id="KW-0472">Membrane</keyword>
<organism evidence="11 12">
    <name type="scientific">Chitinimonas lacunae</name>
    <dbReference type="NCBI Taxonomy" id="1963018"/>
    <lineage>
        <taxon>Bacteria</taxon>
        <taxon>Pseudomonadati</taxon>
        <taxon>Pseudomonadota</taxon>
        <taxon>Betaproteobacteria</taxon>
        <taxon>Neisseriales</taxon>
        <taxon>Chitinibacteraceae</taxon>
        <taxon>Chitinimonas</taxon>
    </lineage>
</organism>
<evidence type="ECO:0000256" key="5">
    <source>
        <dbReference type="ARBA" id="ARBA00022475"/>
    </source>
</evidence>
<keyword evidence="5" id="KW-1003">Cell membrane</keyword>
<evidence type="ECO:0000256" key="8">
    <source>
        <dbReference type="ARBA" id="ARBA00022927"/>
    </source>
</evidence>
<dbReference type="Proteomes" id="UP001595791">
    <property type="component" value="Unassembled WGS sequence"/>
</dbReference>
<evidence type="ECO:0000256" key="7">
    <source>
        <dbReference type="ARBA" id="ARBA00022692"/>
    </source>
</evidence>
<comment type="subcellular location">
    <subcellularLocation>
        <location evidence="1">Cell inner membrane</location>
    </subcellularLocation>
</comment>
<protein>
    <recommendedName>
        <fullName evidence="3">Type II secretion system protein N</fullName>
    </recommendedName>
    <alternativeName>
        <fullName evidence="10">General secretion pathway protein N</fullName>
    </alternativeName>
</protein>
<evidence type="ECO:0000256" key="3">
    <source>
        <dbReference type="ARBA" id="ARBA00021563"/>
    </source>
</evidence>
<keyword evidence="6" id="KW-0997">Cell inner membrane</keyword>
<dbReference type="InterPro" id="IPR022792">
    <property type="entry name" value="T2SS_protein-GspN"/>
</dbReference>
<dbReference type="Pfam" id="PF01203">
    <property type="entry name" value="T2SSN"/>
    <property type="match status" value="1"/>
</dbReference>
<keyword evidence="7" id="KW-0812">Transmembrane</keyword>
<accession>A0ABV8MRR7</accession>
<evidence type="ECO:0000256" key="2">
    <source>
        <dbReference type="ARBA" id="ARBA00007208"/>
    </source>
</evidence>
<evidence type="ECO:0000313" key="12">
    <source>
        <dbReference type="Proteomes" id="UP001595791"/>
    </source>
</evidence>
<evidence type="ECO:0000256" key="4">
    <source>
        <dbReference type="ARBA" id="ARBA00022448"/>
    </source>
</evidence>
<evidence type="ECO:0000256" key="6">
    <source>
        <dbReference type="ARBA" id="ARBA00022519"/>
    </source>
</evidence>
<gene>
    <name evidence="11" type="primary">gspN</name>
    <name evidence="11" type="ORF">ACFOW7_09600</name>
</gene>
<evidence type="ECO:0000256" key="1">
    <source>
        <dbReference type="ARBA" id="ARBA00004533"/>
    </source>
</evidence>
<comment type="similarity">
    <text evidence="2">Belongs to the GSP N family.</text>
</comment>
<keyword evidence="8" id="KW-0653">Protein transport</keyword>
<dbReference type="EMBL" id="JBHSBU010000001">
    <property type="protein sequence ID" value="MFC4159601.1"/>
    <property type="molecule type" value="Genomic_DNA"/>
</dbReference>
<keyword evidence="12" id="KW-1185">Reference proteome</keyword>
<dbReference type="PROSITE" id="PS01142">
    <property type="entry name" value="T2SP_N"/>
    <property type="match status" value="1"/>
</dbReference>
<comment type="caution">
    <text evidence="11">The sequence shown here is derived from an EMBL/GenBank/DDBJ whole genome shotgun (WGS) entry which is preliminary data.</text>
</comment>
<dbReference type="InterPro" id="IPR000645">
    <property type="entry name" value="T2SS_GspN_CS"/>
</dbReference>
<evidence type="ECO:0000313" key="11">
    <source>
        <dbReference type="EMBL" id="MFC4159601.1"/>
    </source>
</evidence>
<reference evidence="12" key="1">
    <citation type="journal article" date="2019" name="Int. J. Syst. Evol. Microbiol.">
        <title>The Global Catalogue of Microorganisms (GCM) 10K type strain sequencing project: providing services to taxonomists for standard genome sequencing and annotation.</title>
        <authorList>
            <consortium name="The Broad Institute Genomics Platform"/>
            <consortium name="The Broad Institute Genome Sequencing Center for Infectious Disease"/>
            <person name="Wu L."/>
            <person name="Ma J."/>
        </authorList>
    </citation>
    <scope>NUCLEOTIDE SEQUENCE [LARGE SCALE GENOMIC DNA]</scope>
    <source>
        <strain evidence="12">LMG 29894</strain>
    </source>
</reference>